<reference evidence="3 4" key="1">
    <citation type="submission" date="2019-03" db="EMBL/GenBank/DDBJ databases">
        <title>Genomic Encyclopedia of Type Strains, Phase IV (KMG-IV): sequencing the most valuable type-strain genomes for metagenomic binning, comparative biology and taxonomic classification.</title>
        <authorList>
            <person name="Goeker M."/>
        </authorList>
    </citation>
    <scope>NUCLEOTIDE SEQUENCE [LARGE SCALE GENOMIC DNA]</scope>
    <source>
        <strain evidence="3 4">DSM 4868</strain>
    </source>
</reference>
<evidence type="ECO:0000256" key="1">
    <source>
        <dbReference type="ARBA" id="ARBA00005254"/>
    </source>
</evidence>
<sequence length="210" mass="21406">MIALDKAGARWTVTLNRPDKANSLSRAMLGDLDDILADAAGAGIAALVITGAGKVFSAGADLDEARAGLATDPVWESVSGRIASLDALTVAALNGTLAGGAFGMALACDLRLAVPGARFFYPVMKLGFLPQPSDPGRLVALVGPARAKLILMGGARLDAEDALAFGLVDRLVPPEDLRDAADALVADALTAAPAHRTAIKALCEGRVAPR</sequence>
<dbReference type="PANTHER" id="PTHR11941:SF54">
    <property type="entry name" value="ENOYL-COA HYDRATASE, MITOCHONDRIAL"/>
    <property type="match status" value="1"/>
</dbReference>
<dbReference type="Proteomes" id="UP000295142">
    <property type="component" value="Unassembled WGS sequence"/>
</dbReference>
<evidence type="ECO:0000256" key="2">
    <source>
        <dbReference type="RuleBase" id="RU003707"/>
    </source>
</evidence>
<dbReference type="SUPFAM" id="SSF52096">
    <property type="entry name" value="ClpP/crotonase"/>
    <property type="match status" value="1"/>
</dbReference>
<name>A0A4R2L2J2_9RHOB</name>
<dbReference type="PANTHER" id="PTHR11941">
    <property type="entry name" value="ENOYL-COA HYDRATASE-RELATED"/>
    <property type="match status" value="1"/>
</dbReference>
<dbReference type="Gene3D" id="3.90.226.10">
    <property type="entry name" value="2-enoyl-CoA Hydratase, Chain A, domain 1"/>
    <property type="match status" value="1"/>
</dbReference>
<dbReference type="InterPro" id="IPR018376">
    <property type="entry name" value="Enoyl-CoA_hyd/isom_CS"/>
</dbReference>
<comment type="caution">
    <text evidence="3">The sequence shown here is derived from an EMBL/GenBank/DDBJ whole genome shotgun (WGS) entry which is preliminary data.</text>
</comment>
<evidence type="ECO:0000313" key="4">
    <source>
        <dbReference type="Proteomes" id="UP000295142"/>
    </source>
</evidence>
<comment type="similarity">
    <text evidence="1 2">Belongs to the enoyl-CoA hydratase/isomerase family.</text>
</comment>
<gene>
    <name evidence="3" type="ORF">EV655_10259</name>
</gene>
<dbReference type="GO" id="GO:0003824">
    <property type="term" value="F:catalytic activity"/>
    <property type="evidence" value="ECO:0007669"/>
    <property type="project" value="InterPro"/>
</dbReference>
<dbReference type="AlphaFoldDB" id="A0A4R2L2J2"/>
<protein>
    <submittedName>
        <fullName evidence="3">Enoyl-CoA hydratase</fullName>
    </submittedName>
</protein>
<dbReference type="PROSITE" id="PS00166">
    <property type="entry name" value="ENOYL_COA_HYDRATASE"/>
    <property type="match status" value="1"/>
</dbReference>
<organism evidence="3 4">
    <name type="scientific">Rhodovulum euryhalinum</name>
    <dbReference type="NCBI Taxonomy" id="35805"/>
    <lineage>
        <taxon>Bacteria</taxon>
        <taxon>Pseudomonadati</taxon>
        <taxon>Pseudomonadota</taxon>
        <taxon>Alphaproteobacteria</taxon>
        <taxon>Rhodobacterales</taxon>
        <taxon>Paracoccaceae</taxon>
        <taxon>Rhodovulum</taxon>
    </lineage>
</organism>
<evidence type="ECO:0000313" key="3">
    <source>
        <dbReference type="EMBL" id="TCO73295.1"/>
    </source>
</evidence>
<dbReference type="InterPro" id="IPR029045">
    <property type="entry name" value="ClpP/crotonase-like_dom_sf"/>
</dbReference>
<accession>A0A4R2L2J2</accession>
<keyword evidence="4" id="KW-1185">Reference proteome</keyword>
<dbReference type="RefSeq" id="WP_243644965.1">
    <property type="nucleotide sequence ID" value="NZ_SLWW01000002.1"/>
</dbReference>
<dbReference type="EMBL" id="SLWW01000002">
    <property type="protein sequence ID" value="TCO73295.1"/>
    <property type="molecule type" value="Genomic_DNA"/>
</dbReference>
<proteinExistence type="inferred from homology"/>
<dbReference type="CDD" id="cd06558">
    <property type="entry name" value="crotonase-like"/>
    <property type="match status" value="1"/>
</dbReference>
<dbReference type="InterPro" id="IPR001753">
    <property type="entry name" value="Enoyl-CoA_hydra/iso"/>
</dbReference>
<dbReference type="Pfam" id="PF00378">
    <property type="entry name" value="ECH_1"/>
    <property type="match status" value="1"/>
</dbReference>
<dbReference type="GO" id="GO:0006635">
    <property type="term" value="P:fatty acid beta-oxidation"/>
    <property type="evidence" value="ECO:0007669"/>
    <property type="project" value="TreeGrafter"/>
</dbReference>